<dbReference type="Gene3D" id="1.10.340.30">
    <property type="entry name" value="Hypothetical protein, domain 2"/>
    <property type="match status" value="1"/>
</dbReference>
<dbReference type="InterPro" id="IPR052054">
    <property type="entry name" value="Oxidative_DNA_repair_enzyme"/>
</dbReference>
<name>A0A1S4B0B8_TOBAC</name>
<reference evidence="1" key="1">
    <citation type="journal article" date="2014" name="Nat. Commun.">
        <title>The tobacco genome sequence and its comparison with those of tomato and potato.</title>
        <authorList>
            <person name="Sierro N."/>
            <person name="Battey J.N."/>
            <person name="Ouadi S."/>
            <person name="Bakaher N."/>
            <person name="Bovet L."/>
            <person name="Willig A."/>
            <person name="Goepfert S."/>
            <person name="Peitsch M.C."/>
            <person name="Ivanov N.V."/>
        </authorList>
    </citation>
    <scope>NUCLEOTIDE SEQUENCE [LARGE SCALE GENOMIC DNA]</scope>
</reference>
<gene>
    <name evidence="2" type="primary">LOC107803160</name>
</gene>
<evidence type="ECO:0000313" key="2">
    <source>
        <dbReference type="RefSeq" id="XP_016482284.1"/>
    </source>
</evidence>
<dbReference type="OMA" id="AYWFDLI"/>
<dbReference type="Proteomes" id="UP000790787">
    <property type="component" value="Chromosome 10"/>
</dbReference>
<dbReference type="InterPro" id="IPR011257">
    <property type="entry name" value="DNA_glycosylase"/>
</dbReference>
<dbReference type="PANTHER" id="PTHR10242:SF7">
    <property type="entry name" value="HHH-GPD DOMAIN-CONTAINING PROTEIN"/>
    <property type="match status" value="1"/>
</dbReference>
<dbReference type="GO" id="GO:0034039">
    <property type="term" value="F:8-oxo-7,8-dihydroguanine DNA N-glycosylase activity"/>
    <property type="evidence" value="ECO:0000318"/>
    <property type="project" value="GO_Central"/>
</dbReference>
<sequence>METLPSYNCIIHLEKFPTFSIEKAMCNHGFFMMAPNCWEPSTKSFSRPLRLADSTSVMTFISQPPGKDHLVIKVYGASILWLKDELAIQSQVKRMLRLSDMDEQDVRDFHKLHPEAEAKGFGRLFRSPTLFEDVAKSLLLRFCPWKTSLDLAKALCFLQYKKFKSKRKRANISSYGDFPNAEELASFSEKELKGKGNFGYRARELIMLAKQVVDGEIYLSKFEKDHIGTEPNWSKLKINGAGPFTIKTIMMCAGYYSYIPIDSETMRHMDEFHGLKVHKRKRGSINLQIRDKIQQIYKRYDPFQSLAYWFELVNSYETELGKELSELLPSEYHHVTGNYEKEKKKF</sequence>
<evidence type="ECO:0000313" key="1">
    <source>
        <dbReference type="Proteomes" id="UP000790787"/>
    </source>
</evidence>
<dbReference type="GeneID" id="107803160"/>
<dbReference type="PaxDb" id="4097-A0A1S4B0B8"/>
<protein>
    <submittedName>
        <fullName evidence="2">Uncharacterized protein LOC107803160</fullName>
    </submittedName>
</protein>
<dbReference type="AlphaFoldDB" id="A0A1S4B0B8"/>
<dbReference type="KEGG" id="nta:107803160"/>
<organism evidence="1 2">
    <name type="scientific">Nicotiana tabacum</name>
    <name type="common">Common tobacco</name>
    <dbReference type="NCBI Taxonomy" id="4097"/>
    <lineage>
        <taxon>Eukaryota</taxon>
        <taxon>Viridiplantae</taxon>
        <taxon>Streptophyta</taxon>
        <taxon>Embryophyta</taxon>
        <taxon>Tracheophyta</taxon>
        <taxon>Spermatophyta</taxon>
        <taxon>Magnoliopsida</taxon>
        <taxon>eudicotyledons</taxon>
        <taxon>Gunneridae</taxon>
        <taxon>Pentapetalae</taxon>
        <taxon>asterids</taxon>
        <taxon>lamiids</taxon>
        <taxon>Solanales</taxon>
        <taxon>Solanaceae</taxon>
        <taxon>Nicotianoideae</taxon>
        <taxon>Nicotianeae</taxon>
        <taxon>Nicotiana</taxon>
    </lineage>
</organism>
<dbReference type="RefSeq" id="XP_016482284.1">
    <property type="nucleotide sequence ID" value="XM_016626798.2"/>
</dbReference>
<dbReference type="GO" id="GO:0005634">
    <property type="term" value="C:nucleus"/>
    <property type="evidence" value="ECO:0000318"/>
    <property type="project" value="GO_Central"/>
</dbReference>
<dbReference type="SUPFAM" id="SSF48150">
    <property type="entry name" value="DNA-glycosylase"/>
    <property type="match status" value="1"/>
</dbReference>
<dbReference type="STRING" id="4097.A0A1S4B0B8"/>
<dbReference type="GO" id="GO:0006285">
    <property type="term" value="P:base-excision repair, AP site formation"/>
    <property type="evidence" value="ECO:0000318"/>
    <property type="project" value="GO_Central"/>
</dbReference>
<dbReference type="RefSeq" id="XP_016482284.1">
    <property type="nucleotide sequence ID" value="XM_016626798.1"/>
</dbReference>
<reference evidence="2" key="2">
    <citation type="submission" date="2025-08" db="UniProtKB">
        <authorList>
            <consortium name="RefSeq"/>
        </authorList>
    </citation>
    <scope>IDENTIFICATION</scope>
    <source>
        <tissue evidence="2">Leaf</tissue>
    </source>
</reference>
<accession>A0A1S4B0B8</accession>
<dbReference type="OrthoDB" id="4951845at2759"/>
<proteinExistence type="predicted"/>
<keyword evidence="1" id="KW-1185">Reference proteome</keyword>
<dbReference type="PANTHER" id="PTHR10242">
    <property type="entry name" value="8-OXOGUANINE DNA GLYCOSYLASE"/>
    <property type="match status" value="1"/>
</dbReference>